<protein>
    <submittedName>
        <fullName evidence="1">Uncharacterized protein</fullName>
    </submittedName>
</protein>
<dbReference type="EMBL" id="JAQJAE010000006">
    <property type="protein sequence ID" value="KAJ5588050.1"/>
    <property type="molecule type" value="Genomic_DNA"/>
</dbReference>
<reference evidence="1" key="1">
    <citation type="journal article" date="2023" name="IMA Fungus">
        <title>Comparative genomic study of the Penicillium genus elucidates a diverse pangenome and 15 lateral gene transfer events.</title>
        <authorList>
            <person name="Petersen C."/>
            <person name="Sorensen T."/>
            <person name="Nielsen M.R."/>
            <person name="Sondergaard T.E."/>
            <person name="Sorensen J.L."/>
            <person name="Fitzpatrick D.A."/>
            <person name="Frisvad J.C."/>
            <person name="Nielsen K.L."/>
        </authorList>
    </citation>
    <scope>NUCLEOTIDE SEQUENCE</scope>
    <source>
        <strain evidence="1">IBT 12815</strain>
    </source>
</reference>
<accession>A0AAD6DKE2</accession>
<reference evidence="1" key="2">
    <citation type="submission" date="2023-01" db="EMBL/GenBank/DDBJ databases">
        <authorList>
            <person name="Petersen C."/>
        </authorList>
    </citation>
    <scope>NUCLEOTIDE SEQUENCE</scope>
    <source>
        <strain evidence="1">IBT 12815</strain>
    </source>
</reference>
<dbReference type="RefSeq" id="XP_056747069.1">
    <property type="nucleotide sequence ID" value="XM_056901782.1"/>
</dbReference>
<dbReference type="GeneID" id="81592024"/>
<dbReference type="AlphaFoldDB" id="A0AAD6DKE2"/>
<dbReference type="Proteomes" id="UP001213799">
    <property type="component" value="Unassembled WGS sequence"/>
</dbReference>
<name>A0AAD6DKE2_9EURO</name>
<keyword evidence="2" id="KW-1185">Reference proteome</keyword>
<dbReference type="GO" id="GO:0042720">
    <property type="term" value="C:mitochondrial inner membrane peptidase complex"/>
    <property type="evidence" value="ECO:0007669"/>
    <property type="project" value="InterPro"/>
</dbReference>
<sequence>MAPLVPIFSADSLPDHVNTVRRNFQEKRRKGEQVNLKDCPLLEMTQFSCNPPQNGVPEPGVVVCEPVVRLFRRKLIFRSCAGGLMVETTSWEPTRLAEEAKQKQAANTKQ</sequence>
<dbReference type="InterPro" id="IPR024645">
    <property type="entry name" value="Mitochondr_Som1"/>
</dbReference>
<evidence type="ECO:0000313" key="1">
    <source>
        <dbReference type="EMBL" id="KAJ5588050.1"/>
    </source>
</evidence>
<comment type="caution">
    <text evidence="1">The sequence shown here is derived from an EMBL/GenBank/DDBJ whole genome shotgun (WGS) entry which is preliminary data.</text>
</comment>
<proteinExistence type="predicted"/>
<gene>
    <name evidence="1" type="ORF">N7537_010728</name>
</gene>
<organism evidence="1 2">
    <name type="scientific">Penicillium hordei</name>
    <dbReference type="NCBI Taxonomy" id="40994"/>
    <lineage>
        <taxon>Eukaryota</taxon>
        <taxon>Fungi</taxon>
        <taxon>Dikarya</taxon>
        <taxon>Ascomycota</taxon>
        <taxon>Pezizomycotina</taxon>
        <taxon>Eurotiomycetes</taxon>
        <taxon>Eurotiomycetidae</taxon>
        <taxon>Eurotiales</taxon>
        <taxon>Aspergillaceae</taxon>
        <taxon>Penicillium</taxon>
    </lineage>
</organism>
<evidence type="ECO:0000313" key="2">
    <source>
        <dbReference type="Proteomes" id="UP001213799"/>
    </source>
</evidence>
<dbReference type="Pfam" id="PF11093">
    <property type="entry name" value="Mitochondr_Som1"/>
    <property type="match status" value="1"/>
</dbReference>